<dbReference type="PANTHER" id="PTHR33751">
    <property type="entry name" value="CBB3-TYPE CYTOCHROME C OXIDASE SUBUNIT FIXP"/>
    <property type="match status" value="1"/>
</dbReference>
<feature type="domain" description="Cytochrome c" evidence="10">
    <location>
        <begin position="16"/>
        <end position="101"/>
    </location>
</feature>
<keyword evidence="5" id="KW-0574">Periplasm</keyword>
<keyword evidence="7 8" id="KW-0408">Iron</keyword>
<dbReference type="EMBL" id="JAUEDK010000002">
    <property type="protein sequence ID" value="MDN0073509.1"/>
    <property type="molecule type" value="Genomic_DNA"/>
</dbReference>
<keyword evidence="3 8" id="KW-0349">Heme</keyword>
<evidence type="ECO:0000256" key="9">
    <source>
        <dbReference type="SAM" id="SignalP"/>
    </source>
</evidence>
<dbReference type="InterPro" id="IPR036909">
    <property type="entry name" value="Cyt_c-like_dom_sf"/>
</dbReference>
<keyword evidence="6" id="KW-0249">Electron transport</keyword>
<proteinExistence type="predicted"/>
<gene>
    <name evidence="11" type="ORF">QU481_01165</name>
</gene>
<keyword evidence="9" id="KW-0732">Signal</keyword>
<dbReference type="InterPro" id="IPR050597">
    <property type="entry name" value="Cytochrome_c_Oxidase_Subunit"/>
</dbReference>
<protein>
    <submittedName>
        <fullName evidence="11">C-type cytochrome</fullName>
    </submittedName>
</protein>
<feature type="signal peptide" evidence="9">
    <location>
        <begin position="1"/>
        <end position="19"/>
    </location>
</feature>
<dbReference type="Proteomes" id="UP001168540">
    <property type="component" value="Unassembled WGS sequence"/>
</dbReference>
<dbReference type="SUPFAM" id="SSF46626">
    <property type="entry name" value="Cytochrome c"/>
    <property type="match status" value="2"/>
</dbReference>
<evidence type="ECO:0000313" key="11">
    <source>
        <dbReference type="EMBL" id="MDN0073509.1"/>
    </source>
</evidence>
<feature type="domain" description="Cytochrome c" evidence="10">
    <location>
        <begin position="112"/>
        <end position="199"/>
    </location>
</feature>
<evidence type="ECO:0000256" key="7">
    <source>
        <dbReference type="ARBA" id="ARBA00023004"/>
    </source>
</evidence>
<dbReference type="RefSeq" id="WP_289828034.1">
    <property type="nucleotide sequence ID" value="NZ_JAUEDK010000002.1"/>
</dbReference>
<reference evidence="11" key="1">
    <citation type="submission" date="2023-06" db="EMBL/GenBank/DDBJ databases">
        <authorList>
            <person name="Zhang S."/>
        </authorList>
    </citation>
    <scope>NUCLEOTIDE SEQUENCE</scope>
    <source>
        <strain evidence="11">SG2303</strain>
    </source>
</reference>
<dbReference type="PIRSF" id="PIRSF000005">
    <property type="entry name" value="Cytochrome_c4"/>
    <property type="match status" value="1"/>
</dbReference>
<evidence type="ECO:0000259" key="10">
    <source>
        <dbReference type="PROSITE" id="PS51007"/>
    </source>
</evidence>
<organism evidence="11 12">
    <name type="scientific">Crenobacter oryzisoli</name>
    <dbReference type="NCBI Taxonomy" id="3056844"/>
    <lineage>
        <taxon>Bacteria</taxon>
        <taxon>Pseudomonadati</taxon>
        <taxon>Pseudomonadota</taxon>
        <taxon>Betaproteobacteria</taxon>
        <taxon>Neisseriales</taxon>
        <taxon>Neisseriaceae</taxon>
        <taxon>Crenobacter</taxon>
    </lineage>
</organism>
<dbReference type="Pfam" id="PF00034">
    <property type="entry name" value="Cytochrom_C"/>
    <property type="match status" value="2"/>
</dbReference>
<evidence type="ECO:0000256" key="5">
    <source>
        <dbReference type="ARBA" id="ARBA00022764"/>
    </source>
</evidence>
<evidence type="ECO:0000313" key="12">
    <source>
        <dbReference type="Proteomes" id="UP001168540"/>
    </source>
</evidence>
<dbReference type="Gene3D" id="1.10.760.10">
    <property type="entry name" value="Cytochrome c-like domain"/>
    <property type="match status" value="2"/>
</dbReference>
<dbReference type="PROSITE" id="PS51007">
    <property type="entry name" value="CYTC"/>
    <property type="match status" value="2"/>
</dbReference>
<comment type="caution">
    <text evidence="11">The sequence shown here is derived from an EMBL/GenBank/DDBJ whole genome shotgun (WGS) entry which is preliminary data.</text>
</comment>
<dbReference type="InterPro" id="IPR009056">
    <property type="entry name" value="Cyt_c-like_dom"/>
</dbReference>
<name>A0ABT7XIW2_9NEIS</name>
<evidence type="ECO:0000256" key="2">
    <source>
        <dbReference type="ARBA" id="ARBA00022448"/>
    </source>
</evidence>
<evidence type="ECO:0000256" key="6">
    <source>
        <dbReference type="ARBA" id="ARBA00022982"/>
    </source>
</evidence>
<evidence type="ECO:0000256" key="4">
    <source>
        <dbReference type="ARBA" id="ARBA00022723"/>
    </source>
</evidence>
<evidence type="ECO:0000256" key="8">
    <source>
        <dbReference type="PROSITE-ProRule" id="PRU00433"/>
    </source>
</evidence>
<evidence type="ECO:0000256" key="3">
    <source>
        <dbReference type="ARBA" id="ARBA00022617"/>
    </source>
</evidence>
<accession>A0ABT7XIW2</accession>
<sequence length="199" mass="21096">MRIACLLAVFGLGLSTALAAGSPEDIARQWCANCHHADGNSISPLFPRLAGQQPAYLEQQLRAFRAKDRSDRSAHDYMWGIAGTLDDATISGLAAYFAAQKPSLNPNPVDSSLVSAGHELYQNGRADSGTTACATCHGAKAEGSVIAPRLAGQHAAYIVKQLHVFETSQRPSATAMQAIIKTLSESDMRALGAYVQTLP</sequence>
<evidence type="ECO:0000256" key="1">
    <source>
        <dbReference type="ARBA" id="ARBA00004418"/>
    </source>
</evidence>
<keyword evidence="12" id="KW-1185">Reference proteome</keyword>
<dbReference type="PANTHER" id="PTHR33751:SF9">
    <property type="entry name" value="CYTOCHROME C4"/>
    <property type="match status" value="1"/>
</dbReference>
<dbReference type="InterPro" id="IPR024167">
    <property type="entry name" value="Cytochrome_c4-like"/>
</dbReference>
<keyword evidence="2" id="KW-0813">Transport</keyword>
<comment type="subcellular location">
    <subcellularLocation>
        <location evidence="1">Periplasm</location>
    </subcellularLocation>
</comment>
<keyword evidence="4 8" id="KW-0479">Metal-binding</keyword>
<feature type="chain" id="PRO_5046823498" evidence="9">
    <location>
        <begin position="20"/>
        <end position="199"/>
    </location>
</feature>